<keyword evidence="1" id="KW-0812">Transmembrane</keyword>
<dbReference type="Pfam" id="PF13133">
    <property type="entry name" value="DUF3949"/>
    <property type="match status" value="1"/>
</dbReference>
<evidence type="ECO:0000313" key="2">
    <source>
        <dbReference type="EMBL" id="UOQ86456.1"/>
    </source>
</evidence>
<sequence length="81" mass="9602">MIDVMIITVALYLLVTLIAVPFQYRYLEGVLEEQQRLNQSTIEYYDNKEFREQLLHVNAQSGFLFSANLIAYLIFKKRKLL</sequence>
<reference evidence="2 3" key="1">
    <citation type="submission" date="2022-04" db="EMBL/GenBank/DDBJ databases">
        <title>Gracilibacillus sp. isolated from saltern.</title>
        <authorList>
            <person name="Won M."/>
            <person name="Lee C.-M."/>
            <person name="Woen H.-Y."/>
            <person name="Kwon S.-W."/>
        </authorList>
    </citation>
    <scope>NUCLEOTIDE SEQUENCE [LARGE SCALE GENOMIC DNA]</scope>
    <source>
        <strain evidence="2 3">SSPM10-3</strain>
    </source>
</reference>
<dbReference type="RefSeq" id="WP_244746824.1">
    <property type="nucleotide sequence ID" value="NZ_CP095071.1"/>
</dbReference>
<evidence type="ECO:0000256" key="1">
    <source>
        <dbReference type="SAM" id="Phobius"/>
    </source>
</evidence>
<gene>
    <name evidence="2" type="ORF">MUN87_06100</name>
</gene>
<name>A0ABY4GPY6_9BACI</name>
<dbReference type="InterPro" id="IPR025032">
    <property type="entry name" value="DUF3949"/>
</dbReference>
<evidence type="ECO:0000313" key="3">
    <source>
        <dbReference type="Proteomes" id="UP000831537"/>
    </source>
</evidence>
<keyword evidence="1" id="KW-0472">Membrane</keyword>
<keyword evidence="1" id="KW-1133">Transmembrane helix</keyword>
<dbReference type="EMBL" id="CP095071">
    <property type="protein sequence ID" value="UOQ86456.1"/>
    <property type="molecule type" value="Genomic_DNA"/>
</dbReference>
<proteinExistence type="predicted"/>
<keyword evidence="3" id="KW-1185">Reference proteome</keyword>
<accession>A0ABY4GPY6</accession>
<organism evidence="2 3">
    <name type="scientific">Gracilibacillus salinarum</name>
    <dbReference type="NCBI Taxonomy" id="2932255"/>
    <lineage>
        <taxon>Bacteria</taxon>
        <taxon>Bacillati</taxon>
        <taxon>Bacillota</taxon>
        <taxon>Bacilli</taxon>
        <taxon>Bacillales</taxon>
        <taxon>Bacillaceae</taxon>
        <taxon>Gracilibacillus</taxon>
    </lineage>
</organism>
<dbReference type="Proteomes" id="UP000831537">
    <property type="component" value="Chromosome"/>
</dbReference>
<feature type="transmembrane region" description="Helical" evidence="1">
    <location>
        <begin position="54"/>
        <end position="75"/>
    </location>
</feature>
<protein>
    <submittedName>
        <fullName evidence="2">DUF3949 domain-containing protein</fullName>
    </submittedName>
</protein>